<name>A0A8S5PTB3_9CAUD</name>
<organism evidence="1">
    <name type="scientific">Siphoviridae sp. ctGuJ10</name>
    <dbReference type="NCBI Taxonomy" id="2825418"/>
    <lineage>
        <taxon>Viruses</taxon>
        <taxon>Duplodnaviria</taxon>
        <taxon>Heunggongvirae</taxon>
        <taxon>Uroviricota</taxon>
        <taxon>Caudoviricetes</taxon>
    </lineage>
</organism>
<evidence type="ECO:0000313" key="1">
    <source>
        <dbReference type="EMBL" id="DAE10114.1"/>
    </source>
</evidence>
<protein>
    <submittedName>
        <fullName evidence="1">Uncharacterized protein</fullName>
    </submittedName>
</protein>
<dbReference type="EMBL" id="BK015503">
    <property type="protein sequence ID" value="DAE10114.1"/>
    <property type="molecule type" value="Genomic_DNA"/>
</dbReference>
<sequence length="101" mass="11780">MKIGELFRDYSNQEIPQSTLKLFGIEEPTIVDKMLSADEVSIVINTTSKAYDIIRRLKAKYSLSYDESRIPASILCQEYHMNVVEMLNYLEHYKQTKKSPE</sequence>
<accession>A0A8S5PTB3</accession>
<proteinExistence type="predicted"/>
<reference evidence="1" key="1">
    <citation type="journal article" date="2021" name="Proc. Natl. Acad. Sci. U.S.A.">
        <title>A Catalog of Tens of Thousands of Viruses from Human Metagenomes Reveals Hidden Associations with Chronic Diseases.</title>
        <authorList>
            <person name="Tisza M.J."/>
            <person name="Buck C.B."/>
        </authorList>
    </citation>
    <scope>NUCLEOTIDE SEQUENCE</scope>
    <source>
        <strain evidence="1">CtGuJ10</strain>
    </source>
</reference>